<comment type="subcellular location">
    <subcellularLocation>
        <location evidence="1">Cell inner membrane</location>
        <topology evidence="1">Single-pass membrane protein</topology>
    </subcellularLocation>
</comment>
<dbReference type="GO" id="GO:0015627">
    <property type="term" value="C:type II protein secretion system complex"/>
    <property type="evidence" value="ECO:0007669"/>
    <property type="project" value="InterPro"/>
</dbReference>
<evidence type="ECO:0000256" key="3">
    <source>
        <dbReference type="ARBA" id="ARBA00022475"/>
    </source>
</evidence>
<keyword evidence="5" id="KW-0997">Cell inner membrane</keyword>
<evidence type="ECO:0000256" key="10">
    <source>
        <dbReference type="ARBA" id="ARBA00030775"/>
    </source>
</evidence>
<proteinExistence type="inferred from homology"/>
<dbReference type="Gene3D" id="3.55.40.10">
    <property type="entry name" value="minor pseudopilin epsh domain"/>
    <property type="match status" value="1"/>
</dbReference>
<feature type="domain" description="General secretion pathway GspH" evidence="11">
    <location>
        <begin position="41"/>
        <end position="156"/>
    </location>
</feature>
<keyword evidence="8" id="KW-0472">Membrane</keyword>
<dbReference type="GO" id="GO:0005886">
    <property type="term" value="C:plasma membrane"/>
    <property type="evidence" value="ECO:0007669"/>
    <property type="project" value="UniProtKB-SubCell"/>
</dbReference>
<dbReference type="EMBL" id="JALQCW010000121">
    <property type="protein sequence ID" value="MCK9802296.1"/>
    <property type="molecule type" value="Genomic_DNA"/>
</dbReference>
<keyword evidence="3" id="KW-1003">Cell membrane</keyword>
<reference evidence="12 13" key="2">
    <citation type="journal article" date="2023" name="Plant Pathol.">
        <title>Dismantling and reorganizing Pseudomonas marginalis sensu#lato.</title>
        <authorList>
            <person name="Sawada H."/>
            <person name="Fujikawa T."/>
            <person name="Satou M."/>
        </authorList>
    </citation>
    <scope>NUCLEOTIDE SEQUENCE [LARGE SCALE GENOMIC DNA]</scope>
    <source>
        <strain evidence="12 13">MAFF 302030</strain>
    </source>
</reference>
<dbReference type="Pfam" id="PF12019">
    <property type="entry name" value="GspH"/>
    <property type="match status" value="1"/>
</dbReference>
<accession>A0A9X2C9G8</accession>
<keyword evidence="7" id="KW-1133">Transmembrane helix</keyword>
<gene>
    <name evidence="12" type="ORF">M1B34_32770</name>
</gene>
<dbReference type="NCBIfam" id="TIGR02532">
    <property type="entry name" value="IV_pilin_GFxxxE"/>
    <property type="match status" value="1"/>
</dbReference>
<evidence type="ECO:0000256" key="9">
    <source>
        <dbReference type="ARBA" id="ARBA00025772"/>
    </source>
</evidence>
<evidence type="ECO:0000256" key="8">
    <source>
        <dbReference type="ARBA" id="ARBA00023136"/>
    </source>
</evidence>
<protein>
    <recommendedName>
        <fullName evidence="2">Type II secretion system protein H</fullName>
    </recommendedName>
    <alternativeName>
        <fullName evidence="10">General secretion pathway protein H</fullName>
    </alternativeName>
</protein>
<evidence type="ECO:0000256" key="2">
    <source>
        <dbReference type="ARBA" id="ARBA00021549"/>
    </source>
</evidence>
<sequence length="174" mass="18858">MKQKGFSLLEILTTLTLLGVLLQFFTGSFSQSILANRSQEAAQRLASGLRNARTAAILHNRTTVIHALEQDWSRGWRIILDLSGKGADDHDNPVLIERQGGEAVVIVGNRPVQDFVRFSALGHPLLPSGAFQAGTLHICARDGETSQHQVVLSRSGRVSLRGNVAEQALCARPA</sequence>
<evidence type="ECO:0000256" key="4">
    <source>
        <dbReference type="ARBA" id="ARBA00022481"/>
    </source>
</evidence>
<dbReference type="Pfam" id="PF07963">
    <property type="entry name" value="N_methyl"/>
    <property type="match status" value="1"/>
</dbReference>
<evidence type="ECO:0000313" key="13">
    <source>
        <dbReference type="Proteomes" id="UP001155059"/>
    </source>
</evidence>
<dbReference type="RefSeq" id="WP_123334894.1">
    <property type="nucleotide sequence ID" value="NZ_JALQCW010000121.1"/>
</dbReference>
<dbReference type="Proteomes" id="UP001155059">
    <property type="component" value="Unassembled WGS sequence"/>
</dbReference>
<keyword evidence="4" id="KW-0488">Methylation</keyword>
<comment type="caution">
    <text evidence="12">The sequence shown here is derived from an EMBL/GenBank/DDBJ whole genome shotgun (WGS) entry which is preliminary data.</text>
</comment>
<reference evidence="12 13" key="1">
    <citation type="journal article" date="2022" name="Int. J. Syst. Evol. Microbiol.">
        <title>Pseudomonas aegrilactucae sp. nov. and Pseudomonas morbosilactucae sp. nov., pathogens causing bacterial rot of lettuce in Japan.</title>
        <authorList>
            <person name="Sawada H."/>
            <person name="Fujikawa T."/>
            <person name="Satou M."/>
        </authorList>
    </citation>
    <scope>NUCLEOTIDE SEQUENCE [LARGE SCALE GENOMIC DNA]</scope>
    <source>
        <strain evidence="12 13">MAFF 302030</strain>
    </source>
</reference>
<name>A0A9X2C9G8_9PSED</name>
<evidence type="ECO:0000256" key="1">
    <source>
        <dbReference type="ARBA" id="ARBA00004377"/>
    </source>
</evidence>
<dbReference type="SUPFAM" id="SSF54523">
    <property type="entry name" value="Pili subunits"/>
    <property type="match status" value="1"/>
</dbReference>
<organism evidence="12 13">
    <name type="scientific">Pseudomonas morbosilactucae</name>
    <dbReference type="NCBI Taxonomy" id="2938197"/>
    <lineage>
        <taxon>Bacteria</taxon>
        <taxon>Pseudomonadati</taxon>
        <taxon>Pseudomonadota</taxon>
        <taxon>Gammaproteobacteria</taxon>
        <taxon>Pseudomonadales</taxon>
        <taxon>Pseudomonadaceae</taxon>
        <taxon>Pseudomonas</taxon>
    </lineage>
</organism>
<keyword evidence="6" id="KW-0812">Transmembrane</keyword>
<evidence type="ECO:0000313" key="12">
    <source>
        <dbReference type="EMBL" id="MCK9802296.1"/>
    </source>
</evidence>
<dbReference type="InterPro" id="IPR045584">
    <property type="entry name" value="Pilin-like"/>
</dbReference>
<dbReference type="InterPro" id="IPR012902">
    <property type="entry name" value="N_methyl_site"/>
</dbReference>
<evidence type="ECO:0000256" key="6">
    <source>
        <dbReference type="ARBA" id="ARBA00022692"/>
    </source>
</evidence>
<evidence type="ECO:0000256" key="7">
    <source>
        <dbReference type="ARBA" id="ARBA00022989"/>
    </source>
</evidence>
<evidence type="ECO:0000256" key="5">
    <source>
        <dbReference type="ARBA" id="ARBA00022519"/>
    </source>
</evidence>
<evidence type="ECO:0000259" key="11">
    <source>
        <dbReference type="Pfam" id="PF12019"/>
    </source>
</evidence>
<comment type="similarity">
    <text evidence="9">Belongs to the GSP H family.</text>
</comment>
<dbReference type="InterPro" id="IPR022346">
    <property type="entry name" value="T2SS_GspH"/>
</dbReference>
<dbReference type="AlphaFoldDB" id="A0A9X2C9G8"/>
<dbReference type="GO" id="GO:0015628">
    <property type="term" value="P:protein secretion by the type II secretion system"/>
    <property type="evidence" value="ECO:0007669"/>
    <property type="project" value="InterPro"/>
</dbReference>